<dbReference type="EMBL" id="CP127294">
    <property type="protein sequence ID" value="WIX79483.1"/>
    <property type="molecule type" value="Genomic_DNA"/>
</dbReference>
<organism evidence="7 8">
    <name type="scientific">Amycolatopsis carbonis</name>
    <dbReference type="NCBI Taxonomy" id="715471"/>
    <lineage>
        <taxon>Bacteria</taxon>
        <taxon>Bacillati</taxon>
        <taxon>Actinomycetota</taxon>
        <taxon>Actinomycetes</taxon>
        <taxon>Pseudonocardiales</taxon>
        <taxon>Pseudonocardiaceae</taxon>
        <taxon>Amycolatopsis</taxon>
    </lineage>
</organism>
<accession>A0A9Y2IJI0</accession>
<evidence type="ECO:0000256" key="2">
    <source>
        <dbReference type="ARBA" id="ARBA00023015"/>
    </source>
</evidence>
<dbReference type="PROSITE" id="PS50977">
    <property type="entry name" value="HTH_TETR_2"/>
    <property type="match status" value="1"/>
</dbReference>
<keyword evidence="3 5" id="KW-0238">DNA-binding</keyword>
<dbReference type="GO" id="GO:0003700">
    <property type="term" value="F:DNA-binding transcription factor activity"/>
    <property type="evidence" value="ECO:0007669"/>
    <property type="project" value="TreeGrafter"/>
</dbReference>
<keyword evidence="2" id="KW-0805">Transcription regulation</keyword>
<dbReference type="SUPFAM" id="SSF46689">
    <property type="entry name" value="Homeodomain-like"/>
    <property type="match status" value="1"/>
</dbReference>
<dbReference type="InterPro" id="IPR004111">
    <property type="entry name" value="Repressor_TetR_C"/>
</dbReference>
<dbReference type="PRINTS" id="PR00455">
    <property type="entry name" value="HTHTETR"/>
</dbReference>
<evidence type="ECO:0000313" key="8">
    <source>
        <dbReference type="Proteomes" id="UP001236014"/>
    </source>
</evidence>
<feature type="domain" description="HTH tetR-type" evidence="6">
    <location>
        <begin position="2"/>
        <end position="62"/>
    </location>
</feature>
<dbReference type="InterPro" id="IPR050109">
    <property type="entry name" value="HTH-type_TetR-like_transc_reg"/>
</dbReference>
<dbReference type="KEGG" id="acab:QRX50_01310"/>
<dbReference type="GO" id="GO:0046677">
    <property type="term" value="P:response to antibiotic"/>
    <property type="evidence" value="ECO:0007669"/>
    <property type="project" value="InterPro"/>
</dbReference>
<evidence type="ECO:0000313" key="7">
    <source>
        <dbReference type="EMBL" id="WIX79483.1"/>
    </source>
</evidence>
<dbReference type="InterPro" id="IPR001647">
    <property type="entry name" value="HTH_TetR"/>
</dbReference>
<reference evidence="7 8" key="1">
    <citation type="submission" date="2023-06" db="EMBL/GenBank/DDBJ databases">
        <authorList>
            <person name="Oyuntsetseg B."/>
            <person name="Kim S.B."/>
        </authorList>
    </citation>
    <scope>NUCLEOTIDE SEQUENCE [LARGE SCALE GENOMIC DNA]</scope>
    <source>
        <strain evidence="7 8">2-15</strain>
    </source>
</reference>
<evidence type="ECO:0000256" key="4">
    <source>
        <dbReference type="ARBA" id="ARBA00023163"/>
    </source>
</evidence>
<dbReference type="Gene3D" id="1.10.357.10">
    <property type="entry name" value="Tetracycline Repressor, domain 2"/>
    <property type="match status" value="1"/>
</dbReference>
<sequence length="205" mass="22271">MALTKRDIARSGLRLLNEVGLNGLTLRLIAGDLGVKAPALYWHVKNKQELLDEMATQMLADAAAERVPSHGLDDWQRLEHQARSLRDALLTYRDGAKVFSGTFLTDTSLVGPPPLQERIDAGLDPVRAARAHFAVYSFVIGFTIEEQAVYPVRGQRDERYGPEDAGAAVLADPEAGFSDGLAIVLAGVRQWLDGSSPQVEAPQSP</sequence>
<gene>
    <name evidence="7" type="ORF">QRX50_01310</name>
</gene>
<dbReference type="InterPro" id="IPR009057">
    <property type="entry name" value="Homeodomain-like_sf"/>
</dbReference>
<dbReference type="GO" id="GO:0045892">
    <property type="term" value="P:negative regulation of DNA-templated transcription"/>
    <property type="evidence" value="ECO:0007669"/>
    <property type="project" value="InterPro"/>
</dbReference>
<evidence type="ECO:0000256" key="1">
    <source>
        <dbReference type="ARBA" id="ARBA00022491"/>
    </source>
</evidence>
<evidence type="ECO:0000256" key="3">
    <source>
        <dbReference type="ARBA" id="ARBA00023125"/>
    </source>
</evidence>
<dbReference type="InterPro" id="IPR003012">
    <property type="entry name" value="Tet_transcr_reg_TetR"/>
</dbReference>
<dbReference type="PRINTS" id="PR00400">
    <property type="entry name" value="TETREPRESSOR"/>
</dbReference>
<keyword evidence="8" id="KW-1185">Reference proteome</keyword>
<dbReference type="Proteomes" id="UP001236014">
    <property type="component" value="Chromosome"/>
</dbReference>
<feature type="DNA-binding region" description="H-T-H motif" evidence="5">
    <location>
        <begin position="25"/>
        <end position="44"/>
    </location>
</feature>
<dbReference type="PANTHER" id="PTHR30055">
    <property type="entry name" value="HTH-TYPE TRANSCRIPTIONAL REGULATOR RUTR"/>
    <property type="match status" value="1"/>
</dbReference>
<evidence type="ECO:0000256" key="5">
    <source>
        <dbReference type="PROSITE-ProRule" id="PRU00335"/>
    </source>
</evidence>
<dbReference type="Gene3D" id="1.10.10.60">
    <property type="entry name" value="Homeodomain-like"/>
    <property type="match status" value="1"/>
</dbReference>
<dbReference type="Pfam" id="PF02909">
    <property type="entry name" value="TetR_C_1"/>
    <property type="match status" value="1"/>
</dbReference>
<dbReference type="SUPFAM" id="SSF48498">
    <property type="entry name" value="Tetracyclin repressor-like, C-terminal domain"/>
    <property type="match status" value="1"/>
</dbReference>
<name>A0A9Y2IJI0_9PSEU</name>
<dbReference type="GO" id="GO:0000976">
    <property type="term" value="F:transcription cis-regulatory region binding"/>
    <property type="evidence" value="ECO:0007669"/>
    <property type="project" value="TreeGrafter"/>
</dbReference>
<dbReference type="AlphaFoldDB" id="A0A9Y2IJI0"/>
<keyword evidence="1" id="KW-0678">Repressor</keyword>
<dbReference type="Pfam" id="PF00440">
    <property type="entry name" value="TetR_N"/>
    <property type="match status" value="1"/>
</dbReference>
<evidence type="ECO:0000259" key="6">
    <source>
        <dbReference type="PROSITE" id="PS50977"/>
    </source>
</evidence>
<dbReference type="InterPro" id="IPR036271">
    <property type="entry name" value="Tet_transcr_reg_TetR-rel_C_sf"/>
</dbReference>
<keyword evidence="4" id="KW-0804">Transcription</keyword>
<protein>
    <submittedName>
        <fullName evidence="7">TetR/AcrR family transcriptional regulator C-terminal domain-containing protein</fullName>
    </submittedName>
</protein>
<dbReference type="RefSeq" id="WP_285970171.1">
    <property type="nucleotide sequence ID" value="NZ_CP127294.1"/>
</dbReference>
<proteinExistence type="predicted"/>
<dbReference type="PANTHER" id="PTHR30055:SF151">
    <property type="entry name" value="TRANSCRIPTIONAL REGULATORY PROTEIN"/>
    <property type="match status" value="1"/>
</dbReference>